<dbReference type="AlphaFoldDB" id="A0A4Y7RYK6"/>
<dbReference type="OrthoDB" id="6386941at2"/>
<protein>
    <recommendedName>
        <fullName evidence="1">HTH cro/C1-type domain-containing protein</fullName>
    </recommendedName>
</protein>
<evidence type="ECO:0000313" key="3">
    <source>
        <dbReference type="Proteomes" id="UP000297597"/>
    </source>
</evidence>
<name>A0A4Y7RYK6_9FIRM</name>
<sequence>MISVKQEPFRTARIKQGFTLTSLAQKAGVTRKHLSLIENGHASPGPELAKKLTTILNTEYDSIWVVQ</sequence>
<feature type="domain" description="HTH cro/C1-type" evidence="1">
    <location>
        <begin position="9"/>
        <end position="63"/>
    </location>
</feature>
<proteinExistence type="predicted"/>
<dbReference type="Proteomes" id="UP000297597">
    <property type="component" value="Unassembled WGS sequence"/>
</dbReference>
<dbReference type="RefSeq" id="WP_134212183.1">
    <property type="nucleotide sequence ID" value="NZ_QFFZ01000002.1"/>
</dbReference>
<dbReference type="EMBL" id="QFFZ01000002">
    <property type="protein sequence ID" value="TEB13397.1"/>
    <property type="molecule type" value="Genomic_DNA"/>
</dbReference>
<dbReference type="InterPro" id="IPR010982">
    <property type="entry name" value="Lambda_DNA-bd_dom_sf"/>
</dbReference>
<dbReference type="Pfam" id="PF01381">
    <property type="entry name" value="HTH_3"/>
    <property type="match status" value="1"/>
</dbReference>
<dbReference type="SUPFAM" id="SSF47413">
    <property type="entry name" value="lambda repressor-like DNA-binding domains"/>
    <property type="match status" value="1"/>
</dbReference>
<dbReference type="SMART" id="SM00530">
    <property type="entry name" value="HTH_XRE"/>
    <property type="match status" value="1"/>
</dbReference>
<dbReference type="Gene3D" id="1.10.260.40">
    <property type="entry name" value="lambda repressor-like DNA-binding domains"/>
    <property type="match status" value="1"/>
</dbReference>
<dbReference type="InterPro" id="IPR001387">
    <property type="entry name" value="Cro/C1-type_HTH"/>
</dbReference>
<reference evidence="2 3" key="1">
    <citation type="journal article" date="2018" name="Environ. Microbiol.">
        <title>Novel energy conservation strategies and behaviour of Pelotomaculum schinkii driving syntrophic propionate catabolism.</title>
        <authorList>
            <person name="Hidalgo-Ahumada C.A.P."/>
            <person name="Nobu M.K."/>
            <person name="Narihiro T."/>
            <person name="Tamaki H."/>
            <person name="Liu W.T."/>
            <person name="Kamagata Y."/>
            <person name="Stams A.J.M."/>
            <person name="Imachi H."/>
            <person name="Sousa D.Z."/>
        </authorList>
    </citation>
    <scope>NUCLEOTIDE SEQUENCE [LARGE SCALE GENOMIC DNA]</scope>
    <source>
        <strain evidence="2 3">MGP</strain>
    </source>
</reference>
<dbReference type="PROSITE" id="PS50943">
    <property type="entry name" value="HTH_CROC1"/>
    <property type="match status" value="1"/>
</dbReference>
<accession>A0A4Y7RYK6</accession>
<keyword evidence="3" id="KW-1185">Reference proteome</keyword>
<organism evidence="2 3">
    <name type="scientific">Pelotomaculum propionicicum</name>
    <dbReference type="NCBI Taxonomy" id="258475"/>
    <lineage>
        <taxon>Bacteria</taxon>
        <taxon>Bacillati</taxon>
        <taxon>Bacillota</taxon>
        <taxon>Clostridia</taxon>
        <taxon>Eubacteriales</taxon>
        <taxon>Desulfotomaculaceae</taxon>
        <taxon>Pelotomaculum</taxon>
    </lineage>
</organism>
<evidence type="ECO:0000313" key="2">
    <source>
        <dbReference type="EMBL" id="TEB13397.1"/>
    </source>
</evidence>
<comment type="caution">
    <text evidence="2">The sequence shown here is derived from an EMBL/GenBank/DDBJ whole genome shotgun (WGS) entry which is preliminary data.</text>
</comment>
<evidence type="ECO:0000259" key="1">
    <source>
        <dbReference type="PROSITE" id="PS50943"/>
    </source>
</evidence>
<dbReference type="CDD" id="cd00093">
    <property type="entry name" value="HTH_XRE"/>
    <property type="match status" value="1"/>
</dbReference>
<gene>
    <name evidence="2" type="ORF">Pmgp_00291</name>
</gene>
<dbReference type="GO" id="GO:0003677">
    <property type="term" value="F:DNA binding"/>
    <property type="evidence" value="ECO:0007669"/>
    <property type="project" value="InterPro"/>
</dbReference>